<organism evidence="1">
    <name type="scientific">Candidatus Mycoplasma haematominutum 'Birmingham 1'</name>
    <dbReference type="NCBI Taxonomy" id="1116213"/>
    <lineage>
        <taxon>Bacteria</taxon>
        <taxon>Bacillati</taxon>
        <taxon>Mycoplasmatota</taxon>
        <taxon>Mollicutes</taxon>
        <taxon>Mycoplasmataceae</taxon>
        <taxon>Mycoplasma</taxon>
    </lineage>
</organism>
<reference evidence="1" key="1">
    <citation type="submission" date="2011-11" db="EMBL/GenBank/DDBJ databases">
        <title>Complete genome sequence of Candidatus Mycoplasma haemominutum.</title>
        <authorList>
            <person name="Barker E.N."/>
            <person name="Darby A.C."/>
            <person name="Helps C.R."/>
            <person name="Peters I.R."/>
            <person name="Hughes M.A."/>
            <person name="Radford A.D."/>
            <person name="Novacco M."/>
            <person name="Boretti F."/>
            <person name="Hofmann-Lehmann R."/>
            <person name="Tasker S."/>
        </authorList>
    </citation>
    <scope>NUCLEOTIDE SEQUENCE</scope>
    <source>
        <strain evidence="1">Birmingham 1</strain>
    </source>
</reference>
<dbReference type="KEGG" id="mhb:MHM_04160"/>
<dbReference type="PROSITE" id="PS51257">
    <property type="entry name" value="PROKAR_LIPOPROTEIN"/>
    <property type="match status" value="1"/>
</dbReference>
<evidence type="ECO:0000313" key="1">
    <source>
        <dbReference type="EMBL" id="CCE66934.1"/>
    </source>
</evidence>
<dbReference type="EMBL" id="HE613254">
    <property type="protein sequence ID" value="CCE66934.1"/>
    <property type="molecule type" value="Genomic_DNA"/>
</dbReference>
<dbReference type="PATRIC" id="fig|1116213.3.peg.451"/>
<protein>
    <recommendedName>
        <fullName evidence="2">Lipoprotein</fullName>
    </recommendedName>
</protein>
<proteinExistence type="predicted"/>
<accession>G8C3N6</accession>
<sequence length="110" mass="11663">MISAKTLLYIAGAAGGCCAIGVPATWSTVGKNRIKLTKCEDSSSQSPISLDKVLQGAFCWKLDTASQEEAGEESETVQTSSSQHDTLLTNLFSSIFSNGAVSANNWSEKR</sequence>
<evidence type="ECO:0008006" key="2">
    <source>
        <dbReference type="Google" id="ProtNLM"/>
    </source>
</evidence>
<gene>
    <name evidence="1" type="ORF">MHM_04160</name>
</gene>
<dbReference type="AlphaFoldDB" id="G8C3N6"/>
<name>G8C3N6_9MOLU</name>
<dbReference type="HOGENOM" id="CLU_2166399_0_0_14"/>
<dbReference type="RefSeq" id="WP_015511799.1">
    <property type="nucleotide sequence ID" value="NC_021007.1"/>
</dbReference>
<reference evidence="1" key="2">
    <citation type="submission" date="2011-11" db="EMBL/GenBank/DDBJ databases">
        <authorList>
            <person name="Barker E."/>
        </authorList>
    </citation>
    <scope>NUCLEOTIDE SEQUENCE</scope>
    <source>
        <strain evidence="1">Birmingham 1</strain>
    </source>
</reference>